<keyword evidence="3" id="KW-0732">Signal</keyword>
<dbReference type="OrthoDB" id="625727at2"/>
<dbReference type="Proteomes" id="UP000468388">
    <property type="component" value="Unassembled WGS sequence"/>
</dbReference>
<dbReference type="RefSeq" id="WP_157298877.1">
    <property type="nucleotide sequence ID" value="NZ_BAAAZB010000005.1"/>
</dbReference>
<sequence>MNRNKYNSIFIISVTLLMIVLPTACKKFVEVDTPPTKISTESAYKDNTTATAVLTGIYARMSDNYFVSLNLPAISLYEELSADNLMMYDVNVNNAFGSFYQNALEPQYLTSGAPYWNNTFSIMYNINASIAALTGNTELKPAVSKRLLGEAYFLRAFCYFYLTNIFGDVPLILTTQYNENSHFARTPQADVYKQILADLAQAEGLLDNTYVATTDVTKISSERIRPNLGAVNALQARVYLYQKNYPLAEVAATKVISQSSIYSIVDLNSVFLKNSSETIWALQPVNNNFNTREGGLFILPNDGPNSDHPLLISPSLMNSFEPGDARKDNWINTVTIGTDTFPYPAKYKIGFADGSTTFDEYTIVFRLSEQYLIRAEARNEQGKTSDAIADLNILRTRSRAEATAMVPDPLPNLSLSLTEAQLRPLILKERRVELFTEWGHRWFDLQRTGNINTAMTAAEIYKGGTWLAYKALYPIPVSEILLNSALSQNPGYTN</sequence>
<organism evidence="8 9">
    <name type="scientific">Chitinophaga oryziterrae</name>
    <dbReference type="NCBI Taxonomy" id="1031224"/>
    <lineage>
        <taxon>Bacteria</taxon>
        <taxon>Pseudomonadati</taxon>
        <taxon>Bacteroidota</taxon>
        <taxon>Chitinophagia</taxon>
        <taxon>Chitinophagales</taxon>
        <taxon>Chitinophagaceae</taxon>
        <taxon>Chitinophaga</taxon>
    </lineage>
</organism>
<keyword evidence="4" id="KW-0472">Membrane</keyword>
<evidence type="ECO:0000256" key="5">
    <source>
        <dbReference type="ARBA" id="ARBA00023237"/>
    </source>
</evidence>
<comment type="similarity">
    <text evidence="2">Belongs to the SusD family.</text>
</comment>
<dbReference type="GO" id="GO:0009279">
    <property type="term" value="C:cell outer membrane"/>
    <property type="evidence" value="ECO:0007669"/>
    <property type="project" value="UniProtKB-SubCell"/>
</dbReference>
<dbReference type="SUPFAM" id="SSF48452">
    <property type="entry name" value="TPR-like"/>
    <property type="match status" value="1"/>
</dbReference>
<keyword evidence="9" id="KW-1185">Reference proteome</keyword>
<gene>
    <name evidence="8" type="ORF">GO495_06635</name>
</gene>
<evidence type="ECO:0000256" key="4">
    <source>
        <dbReference type="ARBA" id="ARBA00023136"/>
    </source>
</evidence>
<dbReference type="EMBL" id="WRXO01000001">
    <property type="protein sequence ID" value="MVT40251.1"/>
    <property type="molecule type" value="Genomic_DNA"/>
</dbReference>
<evidence type="ECO:0000313" key="8">
    <source>
        <dbReference type="EMBL" id="MVT40251.1"/>
    </source>
</evidence>
<comment type="caution">
    <text evidence="8">The sequence shown here is derived from an EMBL/GenBank/DDBJ whole genome shotgun (WGS) entry which is preliminary data.</text>
</comment>
<evidence type="ECO:0000256" key="2">
    <source>
        <dbReference type="ARBA" id="ARBA00006275"/>
    </source>
</evidence>
<dbReference type="AlphaFoldDB" id="A0A6N8J6J4"/>
<dbReference type="InterPro" id="IPR011990">
    <property type="entry name" value="TPR-like_helical_dom_sf"/>
</dbReference>
<dbReference type="Pfam" id="PF07980">
    <property type="entry name" value="SusD_RagB"/>
    <property type="match status" value="1"/>
</dbReference>
<evidence type="ECO:0000313" key="9">
    <source>
        <dbReference type="Proteomes" id="UP000468388"/>
    </source>
</evidence>
<name>A0A6N8J6J4_9BACT</name>
<proteinExistence type="inferred from homology"/>
<dbReference type="Pfam" id="PF14322">
    <property type="entry name" value="SusD-like_3"/>
    <property type="match status" value="1"/>
</dbReference>
<keyword evidence="5" id="KW-0998">Cell outer membrane</keyword>
<dbReference type="InterPro" id="IPR033985">
    <property type="entry name" value="SusD-like_N"/>
</dbReference>
<comment type="subcellular location">
    <subcellularLocation>
        <location evidence="1">Cell outer membrane</location>
    </subcellularLocation>
</comment>
<evidence type="ECO:0000259" key="6">
    <source>
        <dbReference type="Pfam" id="PF07980"/>
    </source>
</evidence>
<feature type="domain" description="SusD-like N-terminal" evidence="7">
    <location>
        <begin position="73"/>
        <end position="240"/>
    </location>
</feature>
<feature type="domain" description="RagB/SusD" evidence="6">
    <location>
        <begin position="336"/>
        <end position="492"/>
    </location>
</feature>
<evidence type="ECO:0000256" key="3">
    <source>
        <dbReference type="ARBA" id="ARBA00022729"/>
    </source>
</evidence>
<dbReference type="InterPro" id="IPR012944">
    <property type="entry name" value="SusD_RagB_dom"/>
</dbReference>
<evidence type="ECO:0000259" key="7">
    <source>
        <dbReference type="Pfam" id="PF14322"/>
    </source>
</evidence>
<evidence type="ECO:0000256" key="1">
    <source>
        <dbReference type="ARBA" id="ARBA00004442"/>
    </source>
</evidence>
<dbReference type="CDD" id="cd08977">
    <property type="entry name" value="SusD"/>
    <property type="match status" value="1"/>
</dbReference>
<accession>A0A6N8J6J4</accession>
<dbReference type="Gene3D" id="1.25.40.390">
    <property type="match status" value="1"/>
</dbReference>
<protein>
    <submittedName>
        <fullName evidence="8">RagB/SusD family nutrient uptake outer membrane protein</fullName>
    </submittedName>
</protein>
<reference evidence="8 9" key="1">
    <citation type="submission" date="2019-12" db="EMBL/GenBank/DDBJ databases">
        <title>The draft genomic sequence of strain Chitinophaga oryziterrae JCM 16595.</title>
        <authorList>
            <person name="Zhang X."/>
        </authorList>
    </citation>
    <scope>NUCLEOTIDE SEQUENCE [LARGE SCALE GENOMIC DNA]</scope>
    <source>
        <strain evidence="8 9">JCM 16595</strain>
    </source>
</reference>